<evidence type="ECO:0000256" key="1">
    <source>
        <dbReference type="ARBA" id="ARBA00010164"/>
    </source>
</evidence>
<dbReference type="Pfam" id="PF13657">
    <property type="entry name" value="Couple_hipA"/>
    <property type="match status" value="1"/>
</dbReference>
<dbReference type="Gene3D" id="1.10.1070.20">
    <property type="match status" value="1"/>
</dbReference>
<keyword evidence="3 6" id="KW-0418">Kinase</keyword>
<feature type="domain" description="HipA-like C-terminal" evidence="4">
    <location>
        <begin position="181"/>
        <end position="388"/>
    </location>
</feature>
<keyword evidence="2" id="KW-0808">Transferase</keyword>
<keyword evidence="7" id="KW-1185">Reference proteome</keyword>
<evidence type="ECO:0000256" key="3">
    <source>
        <dbReference type="ARBA" id="ARBA00022777"/>
    </source>
</evidence>
<accession>A0A1T4W191</accession>
<dbReference type="PANTHER" id="PTHR37419">
    <property type="entry name" value="SERINE/THREONINE-PROTEIN KINASE TOXIN HIPA"/>
    <property type="match status" value="1"/>
</dbReference>
<dbReference type="InterPro" id="IPR012893">
    <property type="entry name" value="HipA-like_C"/>
</dbReference>
<dbReference type="InterPro" id="IPR017508">
    <property type="entry name" value="HipA_N1"/>
</dbReference>
<dbReference type="GO" id="GO:0004674">
    <property type="term" value="F:protein serine/threonine kinase activity"/>
    <property type="evidence" value="ECO:0007669"/>
    <property type="project" value="TreeGrafter"/>
</dbReference>
<sequence length="424" mass="46950">MNRRIQVCIGEAKEPVGTLLYETSGNRESCSFAYHPEWLVSPKRFALSPDLPLQAGMMFHPRTRDGSTFFDCIADTEPDGWGKRVILRDHAKRRKQSLQQGLPPNTQPLNALGYLLAVDDISRVGALRFLDEAGIPQPSHSNAERGTPPLIDLGKIYRASLAVEQEKETAADLAYLRGKGTSLGGMRPKCTVIDHDGSLCLGKFPSIGDDRAVTKGEILALALADAAGINAAKGRVEMVEDTPVALIRRFDREAGGRILYVSARTMLSAKPDEEHSYTEMVDVIRKVSPHAKQDMAELWRRMVFNILITNVDDHLNNHGFLHRGHGQWVLSPAFDLNPFPDKQRELKTWISEDSGPSGSIRDCLAVAHYFGLDKADTTRILKEVTTPVKHWRILATKVGLLKAEADAFELAFEHDALEQALSVA</sequence>
<dbReference type="RefSeq" id="WP_078921221.1">
    <property type="nucleotide sequence ID" value="NZ_FUYB01000002.1"/>
</dbReference>
<evidence type="ECO:0000313" key="7">
    <source>
        <dbReference type="Proteomes" id="UP000190460"/>
    </source>
</evidence>
<feature type="domain" description="HipA N-terminal subdomain 1" evidence="5">
    <location>
        <begin position="13"/>
        <end position="97"/>
    </location>
</feature>
<protein>
    <submittedName>
        <fullName evidence="6">Serine/threonine-protein kinase HipA</fullName>
    </submittedName>
</protein>
<evidence type="ECO:0000259" key="4">
    <source>
        <dbReference type="Pfam" id="PF07804"/>
    </source>
</evidence>
<evidence type="ECO:0000259" key="5">
    <source>
        <dbReference type="Pfam" id="PF13657"/>
    </source>
</evidence>
<name>A0A1T4W191_9GAMM</name>
<evidence type="ECO:0000256" key="2">
    <source>
        <dbReference type="ARBA" id="ARBA00022679"/>
    </source>
</evidence>
<dbReference type="Proteomes" id="UP000190460">
    <property type="component" value="Unassembled WGS sequence"/>
</dbReference>
<proteinExistence type="inferred from homology"/>
<dbReference type="GO" id="GO:0005829">
    <property type="term" value="C:cytosol"/>
    <property type="evidence" value="ECO:0007669"/>
    <property type="project" value="TreeGrafter"/>
</dbReference>
<organism evidence="6 7">
    <name type="scientific">Thiothrix eikelboomii</name>
    <dbReference type="NCBI Taxonomy" id="92487"/>
    <lineage>
        <taxon>Bacteria</taxon>
        <taxon>Pseudomonadati</taxon>
        <taxon>Pseudomonadota</taxon>
        <taxon>Gammaproteobacteria</taxon>
        <taxon>Thiotrichales</taxon>
        <taxon>Thiotrichaceae</taxon>
        <taxon>Thiothrix</taxon>
    </lineage>
</organism>
<comment type="similarity">
    <text evidence="1">Belongs to the HipA Ser/Thr kinase family.</text>
</comment>
<dbReference type="AlphaFoldDB" id="A0A1T4W191"/>
<gene>
    <name evidence="6" type="ORF">SAMN02745130_00750</name>
</gene>
<dbReference type="EMBL" id="FUYB01000002">
    <property type="protein sequence ID" value="SKA70501.1"/>
    <property type="molecule type" value="Genomic_DNA"/>
</dbReference>
<dbReference type="OrthoDB" id="9805913at2"/>
<reference evidence="6 7" key="1">
    <citation type="submission" date="2017-02" db="EMBL/GenBank/DDBJ databases">
        <authorList>
            <person name="Peterson S.W."/>
        </authorList>
    </citation>
    <scope>NUCLEOTIDE SEQUENCE [LARGE SCALE GENOMIC DNA]</scope>
    <source>
        <strain evidence="6 7">ATCC 49788</strain>
    </source>
</reference>
<evidence type="ECO:0000313" key="6">
    <source>
        <dbReference type="EMBL" id="SKA70501.1"/>
    </source>
</evidence>
<dbReference type="Pfam" id="PF07804">
    <property type="entry name" value="HipA_C"/>
    <property type="match status" value="1"/>
</dbReference>
<dbReference type="InterPro" id="IPR052028">
    <property type="entry name" value="HipA_Ser/Thr_kinase"/>
</dbReference>
<dbReference type="PANTHER" id="PTHR37419:SF8">
    <property type="entry name" value="TOXIN YJJJ"/>
    <property type="match status" value="1"/>
</dbReference>